<sequence length="56" mass="6182">MITDLNVIVVDRDSVVDISTLSFDELQFLQVLVDGLLAEVSRLLDGEMESQLAGMK</sequence>
<organism evidence="1">
    <name type="scientific">viral metagenome</name>
    <dbReference type="NCBI Taxonomy" id="1070528"/>
    <lineage>
        <taxon>unclassified sequences</taxon>
        <taxon>metagenomes</taxon>
        <taxon>organismal metagenomes</taxon>
    </lineage>
</organism>
<accession>A0A6M3KW25</accession>
<proteinExistence type="predicted"/>
<reference evidence="1" key="1">
    <citation type="submission" date="2020-03" db="EMBL/GenBank/DDBJ databases">
        <title>The deep terrestrial virosphere.</title>
        <authorList>
            <person name="Holmfeldt K."/>
            <person name="Nilsson E."/>
            <person name="Simone D."/>
            <person name="Lopez-Fernandez M."/>
            <person name="Wu X."/>
            <person name="de Brujin I."/>
            <person name="Lundin D."/>
            <person name="Andersson A."/>
            <person name="Bertilsson S."/>
            <person name="Dopson M."/>
        </authorList>
    </citation>
    <scope>NUCLEOTIDE SEQUENCE</scope>
    <source>
        <strain evidence="1">MM415B02117</strain>
    </source>
</reference>
<evidence type="ECO:0000313" key="1">
    <source>
        <dbReference type="EMBL" id="QJA86189.1"/>
    </source>
</evidence>
<protein>
    <submittedName>
        <fullName evidence="1">Uncharacterized protein</fullName>
    </submittedName>
</protein>
<dbReference type="EMBL" id="MT142621">
    <property type="protein sequence ID" value="QJA86189.1"/>
    <property type="molecule type" value="Genomic_DNA"/>
</dbReference>
<dbReference type="AlphaFoldDB" id="A0A6M3KW25"/>
<gene>
    <name evidence="1" type="ORF">MM415B02117_0003</name>
</gene>
<name>A0A6M3KW25_9ZZZZ</name>